<feature type="compositionally biased region" description="Polar residues" evidence="1">
    <location>
        <begin position="278"/>
        <end position="290"/>
    </location>
</feature>
<keyword evidence="3" id="KW-1185">Reference proteome</keyword>
<proteinExistence type="predicted"/>
<dbReference type="GeneID" id="87867662"/>
<reference evidence="2" key="2">
    <citation type="submission" date="2023-06" db="EMBL/GenBank/DDBJ databases">
        <authorList>
            <consortium name="Lawrence Berkeley National Laboratory"/>
            <person name="Haridas S."/>
            <person name="Hensen N."/>
            <person name="Bonometti L."/>
            <person name="Westerberg I."/>
            <person name="Brannstrom I.O."/>
            <person name="Guillou S."/>
            <person name="Cros-Aarteil S."/>
            <person name="Calhoun S."/>
            <person name="Kuo A."/>
            <person name="Mondo S."/>
            <person name="Pangilinan J."/>
            <person name="Riley R."/>
            <person name="Labutti K."/>
            <person name="Andreopoulos B."/>
            <person name="Lipzen A."/>
            <person name="Chen C."/>
            <person name="Yanf M."/>
            <person name="Daum C."/>
            <person name="Ng V."/>
            <person name="Clum A."/>
            <person name="Steindorff A."/>
            <person name="Ohm R."/>
            <person name="Martin F."/>
            <person name="Silar P."/>
            <person name="Natvig D."/>
            <person name="Lalanne C."/>
            <person name="Gautier V."/>
            <person name="Ament-Velasquez S.L."/>
            <person name="Kruys A."/>
            <person name="Hutchinson M.I."/>
            <person name="Powell A.J."/>
            <person name="Barry K."/>
            <person name="Miller A.N."/>
            <person name="Grigoriev I.V."/>
            <person name="Debuchy R."/>
            <person name="Gladieux P."/>
            <person name="Thoren M.H."/>
            <person name="Johannesson H."/>
        </authorList>
    </citation>
    <scope>NUCLEOTIDE SEQUENCE</scope>
    <source>
        <strain evidence="2">CBS 560.94</strain>
    </source>
</reference>
<feature type="compositionally biased region" description="Basic and acidic residues" evidence="1">
    <location>
        <begin position="1"/>
        <end position="28"/>
    </location>
</feature>
<sequence>MKETELERQARRERESWDRFRRDRKEEGIQGGGSDWERGNEIIINGERYVKQEKGNSYSHRKPPGPTPPSAAAEIAAGDDRGRMSQILGDLLEEVRARLPLRNNPATDNQEPERKVKTEEEGVKIKSQPAPVPLWKSFLGLNLGNGSVPPPPPSSHSRSASGSNRGQTLPKRKYPKKNTAEIIADVNGWPSPSRQAYQERCSWRSERPSGVEFASPSAVPTPTRPKASYPRSYPPPPTVVTIPESESSSYHAPESKNGDPAHRVYRVPSYRMNPTGDPYSQQHPSAPTANTRRRRRRGLGEDLPTVPENWGTSSYGRGPGESPKYNR</sequence>
<gene>
    <name evidence="2" type="ORF">B0H65DRAFT_572380</name>
</gene>
<reference evidence="2" key="1">
    <citation type="journal article" date="2023" name="Mol. Phylogenet. Evol.">
        <title>Genome-scale phylogeny and comparative genomics of the fungal order Sordariales.</title>
        <authorList>
            <person name="Hensen N."/>
            <person name="Bonometti L."/>
            <person name="Westerberg I."/>
            <person name="Brannstrom I.O."/>
            <person name="Guillou S."/>
            <person name="Cros-Aarteil S."/>
            <person name="Calhoun S."/>
            <person name="Haridas S."/>
            <person name="Kuo A."/>
            <person name="Mondo S."/>
            <person name="Pangilinan J."/>
            <person name="Riley R."/>
            <person name="LaButti K."/>
            <person name="Andreopoulos B."/>
            <person name="Lipzen A."/>
            <person name="Chen C."/>
            <person name="Yan M."/>
            <person name="Daum C."/>
            <person name="Ng V."/>
            <person name="Clum A."/>
            <person name="Steindorff A."/>
            <person name="Ohm R.A."/>
            <person name="Martin F."/>
            <person name="Silar P."/>
            <person name="Natvig D.O."/>
            <person name="Lalanne C."/>
            <person name="Gautier V."/>
            <person name="Ament-Velasquez S.L."/>
            <person name="Kruys A."/>
            <person name="Hutchinson M.I."/>
            <person name="Powell A.J."/>
            <person name="Barry K."/>
            <person name="Miller A.N."/>
            <person name="Grigoriev I.V."/>
            <person name="Debuchy R."/>
            <person name="Gladieux P."/>
            <person name="Hiltunen Thoren M."/>
            <person name="Johannesson H."/>
        </authorList>
    </citation>
    <scope>NUCLEOTIDE SEQUENCE</scope>
    <source>
        <strain evidence="2">CBS 560.94</strain>
    </source>
</reference>
<organism evidence="2 3">
    <name type="scientific">Neurospora tetraspora</name>
    <dbReference type="NCBI Taxonomy" id="94610"/>
    <lineage>
        <taxon>Eukaryota</taxon>
        <taxon>Fungi</taxon>
        <taxon>Dikarya</taxon>
        <taxon>Ascomycota</taxon>
        <taxon>Pezizomycotina</taxon>
        <taxon>Sordariomycetes</taxon>
        <taxon>Sordariomycetidae</taxon>
        <taxon>Sordariales</taxon>
        <taxon>Sordariaceae</taxon>
        <taxon>Neurospora</taxon>
    </lineage>
</organism>
<comment type="caution">
    <text evidence="2">The sequence shown here is derived from an EMBL/GenBank/DDBJ whole genome shotgun (WGS) entry which is preliminary data.</text>
</comment>
<dbReference type="AlphaFoldDB" id="A0AAE0MT92"/>
<evidence type="ECO:0000313" key="2">
    <source>
        <dbReference type="EMBL" id="KAK3348471.1"/>
    </source>
</evidence>
<evidence type="ECO:0000256" key="1">
    <source>
        <dbReference type="SAM" id="MobiDB-lite"/>
    </source>
</evidence>
<feature type="compositionally biased region" description="Basic and acidic residues" evidence="1">
    <location>
        <begin position="253"/>
        <end position="262"/>
    </location>
</feature>
<feature type="region of interest" description="Disordered" evidence="1">
    <location>
        <begin position="1"/>
        <end position="85"/>
    </location>
</feature>
<feature type="region of interest" description="Disordered" evidence="1">
    <location>
        <begin position="97"/>
        <end position="327"/>
    </location>
</feature>
<feature type="compositionally biased region" description="Basic and acidic residues" evidence="1">
    <location>
        <begin position="111"/>
        <end position="124"/>
    </location>
</feature>
<accession>A0AAE0MT92</accession>
<feature type="compositionally biased region" description="Low complexity" evidence="1">
    <location>
        <begin position="155"/>
        <end position="166"/>
    </location>
</feature>
<dbReference type="RefSeq" id="XP_062683553.1">
    <property type="nucleotide sequence ID" value="XM_062830508.1"/>
</dbReference>
<name>A0AAE0MT92_9PEZI</name>
<protein>
    <submittedName>
        <fullName evidence="2">Uncharacterized protein</fullName>
    </submittedName>
</protein>
<dbReference type="EMBL" id="JAUEPP010000003">
    <property type="protein sequence ID" value="KAK3348471.1"/>
    <property type="molecule type" value="Genomic_DNA"/>
</dbReference>
<dbReference type="Proteomes" id="UP001278500">
    <property type="component" value="Unassembled WGS sequence"/>
</dbReference>
<evidence type="ECO:0000313" key="3">
    <source>
        <dbReference type="Proteomes" id="UP001278500"/>
    </source>
</evidence>